<dbReference type="Pfam" id="PF07690">
    <property type="entry name" value="MFS_1"/>
    <property type="match status" value="1"/>
</dbReference>
<dbReference type="Gene3D" id="1.20.1720.10">
    <property type="entry name" value="Multidrug resistance protein D"/>
    <property type="match status" value="1"/>
</dbReference>
<dbReference type="FunFam" id="1.20.1720.10:FF:000004">
    <property type="entry name" value="EmrB/QacA family drug resistance transporter"/>
    <property type="match status" value="1"/>
</dbReference>
<feature type="transmembrane region" description="Helical" evidence="7">
    <location>
        <begin position="405"/>
        <end position="426"/>
    </location>
</feature>
<dbReference type="Proteomes" id="UP000533476">
    <property type="component" value="Unassembled WGS sequence"/>
</dbReference>
<feature type="transmembrane region" description="Helical" evidence="7">
    <location>
        <begin position="83"/>
        <end position="102"/>
    </location>
</feature>
<feature type="domain" description="Major facilitator superfamily (MFS) profile" evidence="8">
    <location>
        <begin position="18"/>
        <end position="523"/>
    </location>
</feature>
<feature type="transmembrane region" description="Helical" evidence="7">
    <location>
        <begin position="275"/>
        <end position="296"/>
    </location>
</feature>
<sequence>MATVQETNRITGPRRWWVLVAVLITMFFSSMDQTVVSTAMPTIIGDLKGLTLYAWVFTAYMMASSVTVPIYGKMSDVYGRKPFYIFGLIAFMVGSAISGTAHSMMALILSRAGQGIGAGAMMSMPRATIGDIFNPRERGRWMGIIGGVFGLASIIGPALGGWITDNFGWRWVFYINLPIAFIALVLVWAFLPRVRTAHKATPDLVGSLILVVGLLAVLLGFTWAGSTYPWGSWQVISLFAGGGLVLLGFVLYELHTKDPVLNPTLFKNPIFSSSMVVGLMVSMGLFGSLMFLPLFVQGVIGLSASGSGVILTPMMLSFIVASMIGGQLITRTGRYKWQAHISALVMILGMVLLTRMSASTKYPTVIVNMIVLGLGVGTLMPLLNVAVQNAFPYKILGMVNSTQQFVSSLGGVIASPILGSLMTGTFTRELPRQLPPHLKALIAKLPTNMRVQLLNPQALATASAQKALAAKFAHIPGGTVLYQQFLHAFKVSLSMGIVDLFKMGIAFSVVAFVGTFFLREVKLKRDEFFEDKAEKSPSMDKVGGAKR</sequence>
<feature type="transmembrane region" description="Helical" evidence="7">
    <location>
        <begin position="16"/>
        <end position="40"/>
    </location>
</feature>
<dbReference type="InterPro" id="IPR011701">
    <property type="entry name" value="MFS"/>
</dbReference>
<dbReference type="PANTHER" id="PTHR23501:SF197">
    <property type="entry name" value="COMD"/>
    <property type="match status" value="1"/>
</dbReference>
<evidence type="ECO:0000256" key="6">
    <source>
        <dbReference type="ARBA" id="ARBA00023136"/>
    </source>
</evidence>
<dbReference type="GO" id="GO:0005886">
    <property type="term" value="C:plasma membrane"/>
    <property type="evidence" value="ECO:0007669"/>
    <property type="project" value="UniProtKB-SubCell"/>
</dbReference>
<gene>
    <name evidence="9" type="ORF">HIJ39_11270</name>
</gene>
<evidence type="ECO:0000256" key="1">
    <source>
        <dbReference type="ARBA" id="ARBA00004651"/>
    </source>
</evidence>
<dbReference type="SUPFAM" id="SSF103473">
    <property type="entry name" value="MFS general substrate transporter"/>
    <property type="match status" value="1"/>
</dbReference>
<feature type="transmembrane region" description="Helical" evidence="7">
    <location>
        <begin position="141"/>
        <end position="159"/>
    </location>
</feature>
<dbReference type="InterPro" id="IPR004638">
    <property type="entry name" value="EmrB-like"/>
</dbReference>
<keyword evidence="3" id="KW-1003">Cell membrane</keyword>
<evidence type="ECO:0000256" key="7">
    <source>
        <dbReference type="SAM" id="Phobius"/>
    </source>
</evidence>
<dbReference type="Gene3D" id="1.20.1250.20">
    <property type="entry name" value="MFS general substrate transporter like domains"/>
    <property type="match status" value="1"/>
</dbReference>
<organism evidence="9 10">
    <name type="scientific">Sulfobacillus harzensis</name>
    <dbReference type="NCBI Taxonomy" id="2729629"/>
    <lineage>
        <taxon>Bacteria</taxon>
        <taxon>Bacillati</taxon>
        <taxon>Bacillota</taxon>
        <taxon>Clostridia</taxon>
        <taxon>Eubacteriales</taxon>
        <taxon>Clostridiales Family XVII. Incertae Sedis</taxon>
        <taxon>Sulfobacillus</taxon>
    </lineage>
</organism>
<dbReference type="CDD" id="cd17502">
    <property type="entry name" value="MFS_Azr1_MDR_like"/>
    <property type="match status" value="1"/>
</dbReference>
<dbReference type="PANTHER" id="PTHR23501">
    <property type="entry name" value="MAJOR FACILITATOR SUPERFAMILY"/>
    <property type="match status" value="1"/>
</dbReference>
<feature type="transmembrane region" description="Helical" evidence="7">
    <location>
        <begin position="341"/>
        <end position="358"/>
    </location>
</feature>
<dbReference type="PROSITE" id="PS50850">
    <property type="entry name" value="MFS"/>
    <property type="match status" value="1"/>
</dbReference>
<accession>A0A7Y0L6P5</accession>
<evidence type="ECO:0000256" key="5">
    <source>
        <dbReference type="ARBA" id="ARBA00022989"/>
    </source>
</evidence>
<comment type="subcellular location">
    <subcellularLocation>
        <location evidence="1">Cell membrane</location>
        <topology evidence="1">Multi-pass membrane protein</topology>
    </subcellularLocation>
</comment>
<dbReference type="NCBIfam" id="TIGR00711">
    <property type="entry name" value="efflux_EmrB"/>
    <property type="match status" value="1"/>
</dbReference>
<keyword evidence="10" id="KW-1185">Reference proteome</keyword>
<dbReference type="EMBL" id="JABBVZ010000035">
    <property type="protein sequence ID" value="NMP22929.1"/>
    <property type="molecule type" value="Genomic_DNA"/>
</dbReference>
<feature type="transmembrane region" description="Helical" evidence="7">
    <location>
        <begin position="500"/>
        <end position="518"/>
    </location>
</feature>
<evidence type="ECO:0000256" key="3">
    <source>
        <dbReference type="ARBA" id="ARBA00022475"/>
    </source>
</evidence>
<dbReference type="RefSeq" id="WP_169099719.1">
    <property type="nucleotide sequence ID" value="NZ_JABBVZ010000035.1"/>
</dbReference>
<evidence type="ECO:0000313" key="10">
    <source>
        <dbReference type="Proteomes" id="UP000533476"/>
    </source>
</evidence>
<keyword evidence="5 7" id="KW-1133">Transmembrane helix</keyword>
<keyword evidence="4 7" id="KW-0812">Transmembrane</keyword>
<feature type="transmembrane region" description="Helical" evidence="7">
    <location>
        <begin position="364"/>
        <end position="385"/>
    </location>
</feature>
<evidence type="ECO:0000256" key="2">
    <source>
        <dbReference type="ARBA" id="ARBA00022448"/>
    </source>
</evidence>
<evidence type="ECO:0000259" key="8">
    <source>
        <dbReference type="PROSITE" id="PS50850"/>
    </source>
</evidence>
<feature type="transmembrane region" description="Helical" evidence="7">
    <location>
        <begin position="308"/>
        <end position="329"/>
    </location>
</feature>
<reference evidence="9 10" key="1">
    <citation type="submission" date="2020-04" db="EMBL/GenBank/DDBJ databases">
        <authorList>
            <person name="Zhang R."/>
            <person name="Schippers A."/>
        </authorList>
    </citation>
    <scope>NUCLEOTIDE SEQUENCE [LARGE SCALE GENOMIC DNA]</scope>
    <source>
        <strain evidence="9 10">DSM 109850</strain>
    </source>
</reference>
<proteinExistence type="predicted"/>
<name>A0A7Y0L6P5_9FIRM</name>
<evidence type="ECO:0000313" key="9">
    <source>
        <dbReference type="EMBL" id="NMP22929.1"/>
    </source>
</evidence>
<feature type="transmembrane region" description="Helical" evidence="7">
    <location>
        <begin position="171"/>
        <end position="191"/>
    </location>
</feature>
<protein>
    <submittedName>
        <fullName evidence="9">MFS transporter</fullName>
    </submittedName>
</protein>
<keyword evidence="6 7" id="KW-0472">Membrane</keyword>
<feature type="transmembrane region" description="Helical" evidence="7">
    <location>
        <begin position="108"/>
        <end position="129"/>
    </location>
</feature>
<dbReference type="AlphaFoldDB" id="A0A7Y0L6P5"/>
<dbReference type="InterPro" id="IPR020846">
    <property type="entry name" value="MFS_dom"/>
</dbReference>
<feature type="transmembrane region" description="Helical" evidence="7">
    <location>
        <begin position="203"/>
        <end position="224"/>
    </location>
</feature>
<comment type="caution">
    <text evidence="9">The sequence shown here is derived from an EMBL/GenBank/DDBJ whole genome shotgun (WGS) entry which is preliminary data.</text>
</comment>
<dbReference type="PRINTS" id="PR01036">
    <property type="entry name" value="TCRTETB"/>
</dbReference>
<evidence type="ECO:0000256" key="4">
    <source>
        <dbReference type="ARBA" id="ARBA00022692"/>
    </source>
</evidence>
<feature type="transmembrane region" description="Helical" evidence="7">
    <location>
        <begin position="52"/>
        <end position="71"/>
    </location>
</feature>
<dbReference type="GO" id="GO:0022857">
    <property type="term" value="F:transmembrane transporter activity"/>
    <property type="evidence" value="ECO:0007669"/>
    <property type="project" value="InterPro"/>
</dbReference>
<dbReference type="InterPro" id="IPR036259">
    <property type="entry name" value="MFS_trans_sf"/>
</dbReference>
<keyword evidence="2" id="KW-0813">Transport</keyword>
<feature type="transmembrane region" description="Helical" evidence="7">
    <location>
        <begin position="230"/>
        <end position="254"/>
    </location>
</feature>